<feature type="domain" description="Fe2OG dioxygenase" evidence="7">
    <location>
        <begin position="65"/>
        <end position="165"/>
    </location>
</feature>
<evidence type="ECO:0000259" key="7">
    <source>
        <dbReference type="PROSITE" id="PS51471"/>
    </source>
</evidence>
<keyword evidence="8" id="KW-0489">Methyltransferase</keyword>
<dbReference type="Proteomes" id="UP000276526">
    <property type="component" value="Unassembled WGS sequence"/>
</dbReference>
<evidence type="ECO:0000256" key="4">
    <source>
        <dbReference type="ARBA" id="ARBA00023004"/>
    </source>
</evidence>
<dbReference type="GO" id="GO:0008198">
    <property type="term" value="F:ferrous iron binding"/>
    <property type="evidence" value="ECO:0007669"/>
    <property type="project" value="TreeGrafter"/>
</dbReference>
<comment type="cofactor">
    <cofactor evidence="6">
        <name>Fe(2+)</name>
        <dbReference type="ChEBI" id="CHEBI:29033"/>
    </cofactor>
    <text evidence="6">Binds 1 Fe(2+) ion per subunit.</text>
</comment>
<keyword evidence="1 6" id="KW-0479">Metal-binding</keyword>
<dbReference type="GO" id="GO:0035516">
    <property type="term" value="F:broad specificity oxidative DNA demethylase activity"/>
    <property type="evidence" value="ECO:0007669"/>
    <property type="project" value="TreeGrafter"/>
</dbReference>
<feature type="binding site" evidence="5">
    <location>
        <position position="21"/>
    </location>
    <ligand>
        <name>substrate</name>
    </ligand>
</feature>
<dbReference type="GO" id="GO:0008168">
    <property type="term" value="F:methyltransferase activity"/>
    <property type="evidence" value="ECO:0007669"/>
    <property type="project" value="UniProtKB-KW"/>
</dbReference>
<feature type="binding site" evidence="5">
    <location>
        <begin position="72"/>
        <end position="74"/>
    </location>
    <ligand>
        <name>2-oxoglutarate</name>
        <dbReference type="ChEBI" id="CHEBI:16810"/>
    </ligand>
</feature>
<feature type="binding site" evidence="5">
    <location>
        <begin position="28"/>
        <end position="30"/>
    </location>
    <ligand>
        <name>substrate</name>
    </ligand>
</feature>
<dbReference type="AlphaFoldDB" id="A0A3R8QD90"/>
<keyword evidence="3" id="KW-0560">Oxidoreductase</keyword>
<dbReference type="Pfam" id="PF13532">
    <property type="entry name" value="2OG-FeII_Oxy_2"/>
    <property type="match status" value="1"/>
</dbReference>
<feature type="binding site" evidence="6">
    <location>
        <position position="83"/>
    </location>
    <ligand>
        <name>Fe cation</name>
        <dbReference type="ChEBI" id="CHEBI:24875"/>
        <note>catalytic</note>
    </ligand>
</feature>
<organism evidence="8 9">
    <name type="scientific">Corynebacterium bovis</name>
    <dbReference type="NCBI Taxonomy" id="36808"/>
    <lineage>
        <taxon>Bacteria</taxon>
        <taxon>Bacillati</taxon>
        <taxon>Actinomycetota</taxon>
        <taxon>Actinomycetes</taxon>
        <taxon>Mycobacteriales</taxon>
        <taxon>Corynebacteriaceae</taxon>
        <taxon>Corynebacterium</taxon>
    </lineage>
</organism>
<evidence type="ECO:0000256" key="5">
    <source>
        <dbReference type="PIRSR" id="PIRSR604574-1"/>
    </source>
</evidence>
<dbReference type="Gene3D" id="2.60.120.590">
    <property type="entry name" value="Alpha-ketoglutarate-dependent dioxygenase AlkB-like"/>
    <property type="match status" value="1"/>
</dbReference>
<feature type="binding site" evidence="6">
    <location>
        <position position="85"/>
    </location>
    <ligand>
        <name>Fe cation</name>
        <dbReference type="ChEBI" id="CHEBI:24875"/>
        <note>catalytic</note>
    </ligand>
</feature>
<evidence type="ECO:0000313" key="8">
    <source>
        <dbReference type="EMBL" id="RRO85676.1"/>
    </source>
</evidence>
<protein>
    <submittedName>
        <fullName evidence="8">DNA oxidative demethylase AlkB</fullName>
    </submittedName>
</protein>
<dbReference type="GO" id="GO:0035513">
    <property type="term" value="P:oxidative RNA demethylation"/>
    <property type="evidence" value="ECO:0007669"/>
    <property type="project" value="TreeGrafter"/>
</dbReference>
<feature type="binding site" evidence="5">
    <location>
        <begin position="156"/>
        <end position="162"/>
    </location>
    <ligand>
        <name>2-oxoglutarate</name>
        <dbReference type="ChEBI" id="CHEBI:16810"/>
    </ligand>
</feature>
<keyword evidence="8" id="KW-0808">Transferase</keyword>
<dbReference type="GO" id="GO:0005737">
    <property type="term" value="C:cytoplasm"/>
    <property type="evidence" value="ECO:0007669"/>
    <property type="project" value="TreeGrafter"/>
</dbReference>
<feature type="binding site" evidence="5">
    <location>
        <position position="87"/>
    </location>
    <ligand>
        <name>substrate</name>
    </ligand>
</feature>
<dbReference type="InterPro" id="IPR027450">
    <property type="entry name" value="AlkB-like"/>
</dbReference>
<accession>A0A3R8QD90</accession>
<dbReference type="InterPro" id="IPR037151">
    <property type="entry name" value="AlkB-like_sf"/>
</dbReference>
<reference evidence="8 9" key="1">
    <citation type="submission" date="2018-01" db="EMBL/GenBank/DDBJ databases">
        <title>Twenty Corynebacterium bovis Genomes.</title>
        <authorList>
            <person name="Gulvik C.A."/>
        </authorList>
    </citation>
    <scope>NUCLEOTIDE SEQUENCE [LARGE SCALE GENOMIC DNA]</scope>
    <source>
        <strain evidence="8 9">F6900</strain>
    </source>
</reference>
<dbReference type="GO" id="GO:0035515">
    <property type="term" value="F:oxidative RNA demethylase activity"/>
    <property type="evidence" value="ECO:0007669"/>
    <property type="project" value="TreeGrafter"/>
</dbReference>
<dbReference type="InterPro" id="IPR005123">
    <property type="entry name" value="Oxoglu/Fe-dep_dioxygenase_dom"/>
</dbReference>
<evidence type="ECO:0000256" key="3">
    <source>
        <dbReference type="ARBA" id="ARBA00023002"/>
    </source>
</evidence>
<dbReference type="GO" id="GO:0032259">
    <property type="term" value="P:methylation"/>
    <property type="evidence" value="ECO:0007669"/>
    <property type="project" value="UniProtKB-KW"/>
</dbReference>
<keyword evidence="2" id="KW-0223">Dioxygenase</keyword>
<dbReference type="PROSITE" id="PS51471">
    <property type="entry name" value="FE2OG_OXY"/>
    <property type="match status" value="1"/>
</dbReference>
<sequence>MEVPGGRRMSVAMTSCGDHGWVTDRSGYRYSPVDPTTGRPWPPMPPEFRALAADFAGRAGFPGFEPDSCLVNRYARDAKMGLHQDRDEESGRWPIVSVSVGLTGRFAFGGHARTDPVRRVDLHSGDVVVWGGVDRFRFHGIDRAKGPTDPVFGDHRYNLTLRRSREGA</sequence>
<comment type="caution">
    <text evidence="8">The sequence shown here is derived from an EMBL/GenBank/DDBJ whole genome shotgun (WGS) entry which is preliminary data.</text>
</comment>
<dbReference type="InterPro" id="IPR004574">
    <property type="entry name" value="Alkb"/>
</dbReference>
<gene>
    <name evidence="8" type="ORF">CXF48_09940</name>
</gene>
<keyword evidence="4 6" id="KW-0408">Iron</keyword>
<dbReference type="PANTHER" id="PTHR16557:SF2">
    <property type="entry name" value="NUCLEIC ACID DIOXYGENASE ALKBH1"/>
    <property type="match status" value="1"/>
</dbReference>
<dbReference type="EMBL" id="PQNK01000019">
    <property type="protein sequence ID" value="RRO85676.1"/>
    <property type="molecule type" value="Genomic_DNA"/>
</dbReference>
<evidence type="ECO:0000256" key="2">
    <source>
        <dbReference type="ARBA" id="ARBA00022964"/>
    </source>
</evidence>
<evidence type="ECO:0000256" key="6">
    <source>
        <dbReference type="PIRSR" id="PIRSR604574-2"/>
    </source>
</evidence>
<name>A0A3R8QD90_9CORY</name>
<feature type="binding site" evidence="5">
    <location>
        <position position="113"/>
    </location>
    <ligand>
        <name>substrate</name>
    </ligand>
</feature>
<evidence type="ECO:0000256" key="1">
    <source>
        <dbReference type="ARBA" id="ARBA00022723"/>
    </source>
</evidence>
<feature type="binding site" evidence="6">
    <location>
        <position position="139"/>
    </location>
    <ligand>
        <name>Fe cation</name>
        <dbReference type="ChEBI" id="CHEBI:24875"/>
        <note>catalytic</note>
    </ligand>
</feature>
<proteinExistence type="predicted"/>
<evidence type="ECO:0000313" key="9">
    <source>
        <dbReference type="Proteomes" id="UP000276526"/>
    </source>
</evidence>
<dbReference type="SUPFAM" id="SSF51197">
    <property type="entry name" value="Clavaminate synthase-like"/>
    <property type="match status" value="1"/>
</dbReference>
<dbReference type="PANTHER" id="PTHR16557">
    <property type="entry name" value="ALKYLATED DNA REPAIR PROTEIN ALKB-RELATED"/>
    <property type="match status" value="1"/>
</dbReference>